<evidence type="ECO:0000313" key="1">
    <source>
        <dbReference type="EMBL" id="EWM54176.1"/>
    </source>
</evidence>
<dbReference type="RefSeq" id="WP_037298013.1">
    <property type="nucleotide sequence ID" value="NZ_ATAX01000017.1"/>
</dbReference>
<dbReference type="EMBL" id="ATAX01000017">
    <property type="protein sequence ID" value="EWM54176.1"/>
    <property type="molecule type" value="Genomic_DNA"/>
</dbReference>
<sequence length="194" mass="23291">MSYYDEDFKLAEVISFLKNRDYSSFDFRREYTANDALISIKDTDALLTICNVPDNMIPEQTVIQVIDVLEHLDECIEQASDWLTSHEFELGLQHIKNDWKPGEAWVRRVKAFCEEKESIRDRMKKRYTVSEICFRWDDDFWPPSVINEYWRGPEPPKGADVFFIDFCHRDCDSGFRFMFLCEDRRLYKFIIHIL</sequence>
<gene>
    <name evidence="1" type="ORF">RF007C_02550</name>
</gene>
<evidence type="ECO:0008006" key="3">
    <source>
        <dbReference type="Google" id="ProtNLM"/>
    </source>
</evidence>
<protein>
    <recommendedName>
        <fullName evidence="3">DUF2262 domain-containing protein</fullName>
    </recommendedName>
</protein>
<comment type="caution">
    <text evidence="1">The sequence shown here is derived from an EMBL/GenBank/DDBJ whole genome shotgun (WGS) entry which is preliminary data.</text>
</comment>
<evidence type="ECO:0000313" key="2">
    <source>
        <dbReference type="Proteomes" id="UP000019365"/>
    </source>
</evidence>
<accession>W7UGA7</accession>
<reference evidence="1 2" key="1">
    <citation type="journal article" date="2014" name="PLoS ONE">
        <title>Rumen cellulosomics: divergent fiber-degrading strategies revealed by comparative genome-wide analysis of six ruminococcal strains.</title>
        <authorList>
            <person name="Dassa B."/>
            <person name="Borovok I."/>
            <person name="Ruimy-Israeli V."/>
            <person name="Lamed R."/>
            <person name="Flint H.J."/>
            <person name="Duncan S.H."/>
            <person name="Henrissat B."/>
            <person name="Coutinho P."/>
            <person name="Morrison M."/>
            <person name="Mosoni P."/>
            <person name="Yeoman C.J."/>
            <person name="White B.A."/>
            <person name="Bayer E.A."/>
        </authorList>
    </citation>
    <scope>NUCLEOTIDE SEQUENCE [LARGE SCALE GENOMIC DNA]</scope>
    <source>
        <strain evidence="1 2">007c</strain>
    </source>
</reference>
<dbReference type="OrthoDB" id="1823192at2"/>
<dbReference type="AlphaFoldDB" id="W7UGA7"/>
<proteinExistence type="predicted"/>
<dbReference type="Proteomes" id="UP000019365">
    <property type="component" value="Unassembled WGS sequence"/>
</dbReference>
<keyword evidence="2" id="KW-1185">Reference proteome</keyword>
<dbReference type="PATRIC" id="fig|1341157.4.peg.1148"/>
<organism evidence="1 2">
    <name type="scientific">Ruminococcus flavefaciens 007c</name>
    <dbReference type="NCBI Taxonomy" id="1341157"/>
    <lineage>
        <taxon>Bacteria</taxon>
        <taxon>Bacillati</taxon>
        <taxon>Bacillota</taxon>
        <taxon>Clostridia</taxon>
        <taxon>Eubacteriales</taxon>
        <taxon>Oscillospiraceae</taxon>
        <taxon>Ruminococcus</taxon>
    </lineage>
</organism>
<name>W7UGA7_RUMFL</name>